<feature type="repeat" description="ANK" evidence="3">
    <location>
        <begin position="49"/>
        <end position="81"/>
    </location>
</feature>
<evidence type="ECO:0000256" key="1">
    <source>
        <dbReference type="ARBA" id="ARBA00022737"/>
    </source>
</evidence>
<dbReference type="Pfam" id="PF12796">
    <property type="entry name" value="Ank_2"/>
    <property type="match status" value="1"/>
</dbReference>
<evidence type="ECO:0000313" key="5">
    <source>
        <dbReference type="EMBL" id="CAD9245925.1"/>
    </source>
</evidence>
<dbReference type="EMBL" id="HBGJ01006889">
    <property type="protein sequence ID" value="CAD9245925.1"/>
    <property type="molecule type" value="Transcribed_RNA"/>
</dbReference>
<organism evidence="4">
    <name type="scientific">Phaeomonas parva</name>
    <dbReference type="NCBI Taxonomy" id="124430"/>
    <lineage>
        <taxon>Eukaryota</taxon>
        <taxon>Sar</taxon>
        <taxon>Stramenopiles</taxon>
        <taxon>Ochrophyta</taxon>
        <taxon>Pinguiophyceae</taxon>
        <taxon>Pinguiochrysidales</taxon>
        <taxon>Pinguiochrysidaceae</taxon>
        <taxon>Phaeomonas</taxon>
    </lineage>
</organism>
<dbReference type="Pfam" id="PF00023">
    <property type="entry name" value="Ank"/>
    <property type="match status" value="1"/>
</dbReference>
<gene>
    <name evidence="4" type="ORF">PPAR1163_LOCUS4276</name>
    <name evidence="5" type="ORF">PPAR1163_LOCUS4277</name>
</gene>
<keyword evidence="1" id="KW-0677">Repeat</keyword>
<evidence type="ECO:0000256" key="3">
    <source>
        <dbReference type="PROSITE-ProRule" id="PRU00023"/>
    </source>
</evidence>
<dbReference type="PANTHER" id="PTHR24201">
    <property type="entry name" value="ANK_REP_REGION DOMAIN-CONTAINING PROTEIN"/>
    <property type="match status" value="1"/>
</dbReference>
<protein>
    <submittedName>
        <fullName evidence="4">Uncharacterized protein</fullName>
    </submittedName>
</protein>
<name>A0A6U4D9F4_9STRA</name>
<feature type="repeat" description="ANK" evidence="3">
    <location>
        <begin position="17"/>
        <end position="49"/>
    </location>
</feature>
<dbReference type="PROSITE" id="PS50297">
    <property type="entry name" value="ANK_REP_REGION"/>
    <property type="match status" value="3"/>
</dbReference>
<dbReference type="SMART" id="SM00248">
    <property type="entry name" value="ANK"/>
    <property type="match status" value="3"/>
</dbReference>
<dbReference type="PROSITE" id="PS50088">
    <property type="entry name" value="ANK_REPEAT"/>
    <property type="match status" value="3"/>
</dbReference>
<accession>A0A6U4D9F4</accession>
<dbReference type="SUPFAM" id="SSF48403">
    <property type="entry name" value="Ankyrin repeat"/>
    <property type="match status" value="1"/>
</dbReference>
<dbReference type="InterPro" id="IPR036770">
    <property type="entry name" value="Ankyrin_rpt-contain_sf"/>
</dbReference>
<dbReference type="EMBL" id="HBGJ01006888">
    <property type="protein sequence ID" value="CAD9245924.1"/>
    <property type="molecule type" value="Transcribed_RNA"/>
</dbReference>
<dbReference type="InterPro" id="IPR002110">
    <property type="entry name" value="Ankyrin_rpt"/>
</dbReference>
<keyword evidence="2 3" id="KW-0040">ANK repeat</keyword>
<reference evidence="4" key="1">
    <citation type="submission" date="2021-01" db="EMBL/GenBank/DDBJ databases">
        <authorList>
            <person name="Corre E."/>
            <person name="Pelletier E."/>
            <person name="Niang G."/>
            <person name="Scheremetjew M."/>
            <person name="Finn R."/>
            <person name="Kale V."/>
            <person name="Holt S."/>
            <person name="Cochrane G."/>
            <person name="Meng A."/>
            <person name="Brown T."/>
            <person name="Cohen L."/>
        </authorList>
    </citation>
    <scope>NUCLEOTIDE SEQUENCE</scope>
    <source>
        <strain evidence="4">CCMP2877</strain>
    </source>
</reference>
<sequence length="135" mass="14321">MDALLRAGADTSIAPTDDMTPLQITSKDGNVDKARLLLDAGADPNLMHGSQHAIHLAAKKKKTELVKMLIDAGADLNDKDDTGKTALFYAADTNNKDAVKALLKGGASITVRCNGQVAFDVASGECERLIRAKMR</sequence>
<evidence type="ECO:0000313" key="4">
    <source>
        <dbReference type="EMBL" id="CAD9245924.1"/>
    </source>
</evidence>
<proteinExistence type="predicted"/>
<feature type="repeat" description="ANK" evidence="3">
    <location>
        <begin position="82"/>
        <end position="114"/>
    </location>
</feature>
<evidence type="ECO:0000256" key="2">
    <source>
        <dbReference type="ARBA" id="ARBA00023043"/>
    </source>
</evidence>
<dbReference type="AlphaFoldDB" id="A0A6U4D9F4"/>
<dbReference type="InterPro" id="IPR050776">
    <property type="entry name" value="Ank_Repeat/CDKN_Inhibitor"/>
</dbReference>
<dbReference type="Gene3D" id="1.25.40.20">
    <property type="entry name" value="Ankyrin repeat-containing domain"/>
    <property type="match status" value="2"/>
</dbReference>